<keyword evidence="3" id="KW-0804">Transcription</keyword>
<gene>
    <name evidence="5" type="ORF">ACFOMD_17130</name>
</gene>
<dbReference type="SUPFAM" id="SSF46894">
    <property type="entry name" value="C-terminal effector domain of the bipartite response regulators"/>
    <property type="match status" value="1"/>
</dbReference>
<evidence type="ECO:0000256" key="2">
    <source>
        <dbReference type="ARBA" id="ARBA00023125"/>
    </source>
</evidence>
<dbReference type="InterPro" id="IPR016032">
    <property type="entry name" value="Sig_transdc_resp-reg_C-effctor"/>
</dbReference>
<accession>A0ABV7XDN1</accession>
<proteinExistence type="predicted"/>
<evidence type="ECO:0000256" key="3">
    <source>
        <dbReference type="ARBA" id="ARBA00023163"/>
    </source>
</evidence>
<dbReference type="Proteomes" id="UP001595615">
    <property type="component" value="Unassembled WGS sequence"/>
</dbReference>
<dbReference type="InterPro" id="IPR005143">
    <property type="entry name" value="TF_LuxR_autoind-bd_dom"/>
</dbReference>
<dbReference type="PANTHER" id="PTHR35010:SF4">
    <property type="entry name" value="BLL5781 PROTEIN"/>
    <property type="match status" value="1"/>
</dbReference>
<dbReference type="RefSeq" id="WP_380863644.1">
    <property type="nucleotide sequence ID" value="NZ_JBHRXV010000013.1"/>
</dbReference>
<protein>
    <submittedName>
        <fullName evidence="5">Autoinducer binding domain-containing protein</fullName>
    </submittedName>
</protein>
<dbReference type="Gene3D" id="3.30.450.80">
    <property type="entry name" value="Transcription factor LuxR-like, autoinducer-binding domain"/>
    <property type="match status" value="1"/>
</dbReference>
<dbReference type="Pfam" id="PF03472">
    <property type="entry name" value="Autoind_bind"/>
    <property type="match status" value="1"/>
</dbReference>
<evidence type="ECO:0000313" key="6">
    <source>
        <dbReference type="Proteomes" id="UP001595615"/>
    </source>
</evidence>
<feature type="domain" description="HTH cro/C1-type" evidence="4">
    <location>
        <begin position="13"/>
        <end position="67"/>
    </location>
</feature>
<dbReference type="Pfam" id="PF01381">
    <property type="entry name" value="HTH_3"/>
    <property type="match status" value="1"/>
</dbReference>
<dbReference type="SUPFAM" id="SSF75516">
    <property type="entry name" value="Pheromone-binding domain of LuxR-like quorum-sensing transcription factors"/>
    <property type="match status" value="1"/>
</dbReference>
<dbReference type="InterPro" id="IPR010982">
    <property type="entry name" value="Lambda_DNA-bd_dom_sf"/>
</dbReference>
<organism evidence="5 6">
    <name type="scientific">Sphingoaurantiacus capsulatus</name>
    <dbReference type="NCBI Taxonomy" id="1771310"/>
    <lineage>
        <taxon>Bacteria</taxon>
        <taxon>Pseudomonadati</taxon>
        <taxon>Pseudomonadota</taxon>
        <taxon>Alphaproteobacteria</taxon>
        <taxon>Sphingomonadales</taxon>
        <taxon>Sphingosinicellaceae</taxon>
        <taxon>Sphingoaurantiacus</taxon>
    </lineage>
</organism>
<dbReference type="SUPFAM" id="SSF47413">
    <property type="entry name" value="lambda repressor-like DNA-binding domains"/>
    <property type="match status" value="1"/>
</dbReference>
<evidence type="ECO:0000259" key="4">
    <source>
        <dbReference type="PROSITE" id="PS50943"/>
    </source>
</evidence>
<evidence type="ECO:0000313" key="5">
    <source>
        <dbReference type="EMBL" id="MFC3714295.1"/>
    </source>
</evidence>
<dbReference type="InterPro" id="IPR001387">
    <property type="entry name" value="Cro/C1-type_HTH"/>
</dbReference>
<sequence length="336" mass="35936">MTERDRQPFSRMLSAYRKRAGLSQLSLSLEAALSTRHLGFLESSRARPSATMVKKLATALALTDSERDGLLVAAGFAPWRIDTGPADQPLMTGGAIGALAFDSAVAMATADDAETVVALAARLFGAVGIDQFISGTLRRGLDGRWLIERDIAGRPAIGWLSHIEINDYRDRDVLVSITSRAHRGFVWEDVTRVPLAADQRRILDEANDFGITSGFVFPVQRGDGSVRALTSWAERLDPADPALRAAAGLVAAALIDNLDRLRADAHPANTPARLPDAHRDVLGWIGAGRSVAWIAARRSRTEEETRDLIGAATRAMGASSPAQATTRAVALGLLAA</sequence>
<dbReference type="InterPro" id="IPR036693">
    <property type="entry name" value="TF_LuxR_autoind-bd_dom_sf"/>
</dbReference>
<keyword evidence="1" id="KW-0805">Transcription regulation</keyword>
<name>A0ABV7XDN1_9SPHN</name>
<dbReference type="SMART" id="SM00530">
    <property type="entry name" value="HTH_XRE"/>
    <property type="match status" value="1"/>
</dbReference>
<evidence type="ECO:0000256" key="1">
    <source>
        <dbReference type="ARBA" id="ARBA00023015"/>
    </source>
</evidence>
<dbReference type="PROSITE" id="PS50943">
    <property type="entry name" value="HTH_CROC1"/>
    <property type="match status" value="1"/>
</dbReference>
<dbReference type="PANTHER" id="PTHR35010">
    <property type="entry name" value="BLL4672 PROTEIN-RELATED"/>
    <property type="match status" value="1"/>
</dbReference>
<keyword evidence="6" id="KW-1185">Reference proteome</keyword>
<dbReference type="CDD" id="cd00093">
    <property type="entry name" value="HTH_XRE"/>
    <property type="match status" value="1"/>
</dbReference>
<keyword evidence="2" id="KW-0238">DNA-binding</keyword>
<dbReference type="EMBL" id="JBHRXV010000013">
    <property type="protein sequence ID" value="MFC3714295.1"/>
    <property type="molecule type" value="Genomic_DNA"/>
</dbReference>
<comment type="caution">
    <text evidence="5">The sequence shown here is derived from an EMBL/GenBank/DDBJ whole genome shotgun (WGS) entry which is preliminary data.</text>
</comment>
<reference evidence="6" key="1">
    <citation type="journal article" date="2019" name="Int. J. Syst. Evol. Microbiol.">
        <title>The Global Catalogue of Microorganisms (GCM) 10K type strain sequencing project: providing services to taxonomists for standard genome sequencing and annotation.</title>
        <authorList>
            <consortium name="The Broad Institute Genomics Platform"/>
            <consortium name="The Broad Institute Genome Sequencing Center for Infectious Disease"/>
            <person name="Wu L."/>
            <person name="Ma J."/>
        </authorList>
    </citation>
    <scope>NUCLEOTIDE SEQUENCE [LARGE SCALE GENOMIC DNA]</scope>
    <source>
        <strain evidence="6">KCTC 42644</strain>
    </source>
</reference>
<dbReference type="Gene3D" id="1.10.260.40">
    <property type="entry name" value="lambda repressor-like DNA-binding domains"/>
    <property type="match status" value="1"/>
</dbReference>